<evidence type="ECO:0000259" key="10">
    <source>
        <dbReference type="PROSITE" id="PS50262"/>
    </source>
</evidence>
<dbReference type="AlphaFoldDB" id="G3U1A4"/>
<keyword evidence="5" id="KW-0297">G-protein coupled receptor</keyword>
<dbReference type="PRINTS" id="PR00245">
    <property type="entry name" value="OLFACTORYR"/>
</dbReference>
<dbReference type="Proteomes" id="UP000007646">
    <property type="component" value="Unassembled WGS sequence"/>
</dbReference>
<dbReference type="InterPro" id="IPR000725">
    <property type="entry name" value="Olfact_rcpt"/>
</dbReference>
<feature type="domain" description="G-protein coupled receptors family 1 profile" evidence="10">
    <location>
        <begin position="39"/>
        <end position="286"/>
    </location>
</feature>
<evidence type="ECO:0000256" key="4">
    <source>
        <dbReference type="ARBA" id="ARBA00022989"/>
    </source>
</evidence>
<evidence type="ECO:0000256" key="6">
    <source>
        <dbReference type="ARBA" id="ARBA00023136"/>
    </source>
</evidence>
<evidence type="ECO:0000256" key="7">
    <source>
        <dbReference type="ARBA" id="ARBA00023170"/>
    </source>
</evidence>
<dbReference type="PANTHER" id="PTHR48001">
    <property type="entry name" value="OLFACTORY RECEPTOR"/>
    <property type="match status" value="1"/>
</dbReference>
<keyword evidence="8" id="KW-0807">Transducer</keyword>
<dbReference type="Gene3D" id="1.20.1070.10">
    <property type="entry name" value="Rhodopsin 7-helix transmembrane proteins"/>
    <property type="match status" value="1"/>
</dbReference>
<dbReference type="GO" id="GO:0004984">
    <property type="term" value="F:olfactory receptor activity"/>
    <property type="evidence" value="ECO:0007669"/>
    <property type="project" value="InterPro"/>
</dbReference>
<dbReference type="Pfam" id="PF13853">
    <property type="entry name" value="7tm_4"/>
    <property type="match status" value="1"/>
</dbReference>
<feature type="transmembrane region" description="Helical" evidence="9">
    <location>
        <begin position="187"/>
        <end position="212"/>
    </location>
</feature>
<keyword evidence="12" id="KW-1185">Reference proteome</keyword>
<keyword evidence="4 9" id="KW-1133">Transmembrane helix</keyword>
<evidence type="ECO:0000256" key="1">
    <source>
        <dbReference type="ARBA" id="ARBA00004651"/>
    </source>
</evidence>
<evidence type="ECO:0000313" key="11">
    <source>
        <dbReference type="Ensembl" id="ENSLAFP00000021612.1"/>
    </source>
</evidence>
<dbReference type="GeneTree" id="ENSGT00940000164424"/>
<keyword evidence="6 9" id="KW-0472">Membrane</keyword>
<feature type="transmembrane region" description="Helical" evidence="9">
    <location>
        <begin position="233"/>
        <end position="256"/>
    </location>
</feature>
<comment type="subcellular location">
    <subcellularLocation>
        <location evidence="1">Cell membrane</location>
        <topology evidence="1">Multi-pass membrane protein</topology>
    </subcellularLocation>
</comment>
<protein>
    <recommendedName>
        <fullName evidence="10">G-protein coupled receptors family 1 profile domain-containing protein</fullName>
    </recommendedName>
</protein>
<organism evidence="11 12">
    <name type="scientific">Loxodonta africana</name>
    <name type="common">African elephant</name>
    <dbReference type="NCBI Taxonomy" id="9785"/>
    <lineage>
        <taxon>Eukaryota</taxon>
        <taxon>Metazoa</taxon>
        <taxon>Chordata</taxon>
        <taxon>Craniata</taxon>
        <taxon>Vertebrata</taxon>
        <taxon>Euteleostomi</taxon>
        <taxon>Mammalia</taxon>
        <taxon>Eutheria</taxon>
        <taxon>Afrotheria</taxon>
        <taxon>Proboscidea</taxon>
        <taxon>Elephantidae</taxon>
        <taxon>Loxodonta</taxon>
    </lineage>
</organism>
<dbReference type="GO" id="GO:0004930">
    <property type="term" value="F:G protein-coupled receptor activity"/>
    <property type="evidence" value="ECO:0007669"/>
    <property type="project" value="UniProtKB-KW"/>
</dbReference>
<dbReference type="eggNOG" id="ENOG502QVH7">
    <property type="taxonomic scope" value="Eukaryota"/>
</dbReference>
<dbReference type="FunFam" id="1.20.1070.10:FF:000015">
    <property type="entry name" value="Olfactory receptor"/>
    <property type="match status" value="1"/>
</dbReference>
<dbReference type="InterPro" id="IPR017452">
    <property type="entry name" value="GPCR_Rhodpsn_7TM"/>
</dbReference>
<reference evidence="11" key="3">
    <citation type="submission" date="2025-09" db="UniProtKB">
        <authorList>
            <consortium name="Ensembl"/>
        </authorList>
    </citation>
    <scope>IDENTIFICATION</scope>
    <source>
        <strain evidence="11">Isolate ISIS603380</strain>
    </source>
</reference>
<dbReference type="PRINTS" id="PR00237">
    <property type="entry name" value="GPCRRHODOPSN"/>
</dbReference>
<keyword evidence="3 9" id="KW-0812">Transmembrane</keyword>
<dbReference type="GO" id="GO:0005886">
    <property type="term" value="C:plasma membrane"/>
    <property type="evidence" value="ECO:0007669"/>
    <property type="project" value="UniProtKB-SubCell"/>
</dbReference>
<feature type="transmembrane region" description="Helical" evidence="9">
    <location>
        <begin position="268"/>
        <end position="288"/>
    </location>
</feature>
<evidence type="ECO:0000256" key="9">
    <source>
        <dbReference type="SAM" id="Phobius"/>
    </source>
</evidence>
<feature type="transmembrane region" description="Helical" evidence="9">
    <location>
        <begin position="128"/>
        <end position="149"/>
    </location>
</feature>
<reference evidence="11" key="2">
    <citation type="submission" date="2025-08" db="UniProtKB">
        <authorList>
            <consortium name="Ensembl"/>
        </authorList>
    </citation>
    <scope>IDENTIFICATION</scope>
    <source>
        <strain evidence="11">Isolate ISIS603380</strain>
    </source>
</reference>
<evidence type="ECO:0000256" key="2">
    <source>
        <dbReference type="ARBA" id="ARBA00022475"/>
    </source>
</evidence>
<name>G3U1A4_LOXAF</name>
<dbReference type="InParanoid" id="G3U1A4"/>
<feature type="transmembrane region" description="Helical" evidence="9">
    <location>
        <begin position="89"/>
        <end position="108"/>
    </location>
</feature>
<evidence type="ECO:0000313" key="12">
    <source>
        <dbReference type="Proteomes" id="UP000007646"/>
    </source>
</evidence>
<feature type="transmembrane region" description="Helical" evidence="9">
    <location>
        <begin position="26"/>
        <end position="45"/>
    </location>
</feature>
<dbReference type="InterPro" id="IPR000276">
    <property type="entry name" value="GPCR_Rhodpsn"/>
</dbReference>
<accession>G3U1A4</accession>
<evidence type="ECO:0000256" key="3">
    <source>
        <dbReference type="ARBA" id="ARBA00022692"/>
    </source>
</evidence>
<evidence type="ECO:0000256" key="8">
    <source>
        <dbReference type="ARBA" id="ARBA00023224"/>
    </source>
</evidence>
<reference evidence="11 12" key="1">
    <citation type="submission" date="2009-06" db="EMBL/GenBank/DDBJ databases">
        <title>The Genome Sequence of Loxodonta africana (African elephant).</title>
        <authorList>
            <person name="Di Palma F."/>
            <person name="Heiman D."/>
            <person name="Young S."/>
            <person name="Johnson J."/>
            <person name="Lander E.S."/>
            <person name="Lindblad-Toh K."/>
        </authorList>
    </citation>
    <scope>NUCLEOTIDE SEQUENCE [LARGE SCALE GENOMIC DNA]</scope>
    <source>
        <strain evidence="11 12">Isolate ISIS603380</strain>
    </source>
</reference>
<dbReference type="Ensembl" id="ENSLAFT00000025405.1">
    <property type="protein sequence ID" value="ENSLAFP00000021612.1"/>
    <property type="gene ID" value="ENSLAFG00000031542.1"/>
</dbReference>
<sequence>MEPGNQKGLPVFLLLELSEKPQIKSILLLLCLYLLTFAGNLFIILATSSDLHLHTPIHFLLSNSSFSEIYFTSTTLPKMLLNIQMQNKVIIYVGCIMQMYFLTVFGLSDYLLLSAVAYGCFMAVHYPLHYKVIMNPCLCARLLLLTWLVSMLEALPESLTMLRLFFCATIEIPCYFCEFLSSSSSALTTSLITLCYIVTGVVGFFPLVGILFSYSQIVSSVLKISTEGGKYKVFSTCGSHLSAIFLFYRTCLGIYLGSTSTHASRVGTFASVPYTMITSMMNSFIYSLRNRDMKRASRKQLYSESSSQ</sequence>
<keyword evidence="7" id="KW-0675">Receptor</keyword>
<proteinExistence type="predicted"/>
<keyword evidence="2" id="KW-1003">Cell membrane</keyword>
<dbReference type="PROSITE" id="PS50262">
    <property type="entry name" value="G_PROTEIN_RECEP_F1_2"/>
    <property type="match status" value="1"/>
</dbReference>
<dbReference type="HOGENOM" id="CLU_012526_1_3_1"/>
<evidence type="ECO:0000256" key="5">
    <source>
        <dbReference type="ARBA" id="ARBA00023040"/>
    </source>
</evidence>
<dbReference type="SUPFAM" id="SSF81321">
    <property type="entry name" value="Family A G protein-coupled receptor-like"/>
    <property type="match status" value="1"/>
</dbReference>